<comment type="subunit">
    <text evidence="14">Homohexamer. Forms a ring that surrounds DNA.</text>
</comment>
<dbReference type="SUPFAM" id="SSF52540">
    <property type="entry name" value="P-loop containing nucleoside triphosphate hydrolases"/>
    <property type="match status" value="1"/>
</dbReference>
<dbReference type="InterPro" id="IPR036388">
    <property type="entry name" value="WH-like_DNA-bd_sf"/>
</dbReference>
<gene>
    <name evidence="20" type="ORF">LKD42_06250</name>
</gene>
<keyword evidence="12" id="KW-0131">Cell cycle</keyword>
<sequence length="896" mass="99511">MAERKKTVQSTRRSNSAPKKGNNSRKTTAMPKKETAVPKKGKVGRPRKTDYQKPERIENPGNEGFSVWEEILVWLVLALSVLILIGNFGVGGFIGNTVSHISLGAFGLMAYLFPFALFLGVAFAVVNKEKSIMWVKLGGCCLMWLAMSIFCELINGYDKSRNLMDYYKYSIEEHTGGGIIGGIFCKVFCPSVGIAGAYVIVILLAVIALVLITQRSLFRGMQKSSKKVYCSAKEDARRRMEQARIHREEQALCREQQLMNEREALERRKEAFEEEKKRRLDHKVTGVTYQTVGENLVSEKSEIPREIIEAQPIIEEEPGRREEIYEEEPEESFDFLNMLSIEGLDEEDHSDTEPSPHPVPDHAEESGGSAETEKEKNRKNPRSSAKEQKVQLESVSEEIEAAEKVQKPQYAFPPMEILGLPRRGKNGNSSEVLKTTAQKLQSTLHSFGVEAHVTNVSCGPSVTRYELTPEQGVKVSRIVNLADDIKLNLAAEDIRIEAPIPGKAAVGIEVPNKESSEVYLRELLESSEFQEAKSKLSIAVGKDLAGKIVVADIAKMPHLLIAGATGSGKSVCVNTIIMSLIYKASPEDVKLIMIDPKVVELSVYNGIPHLFIPVVTDPKKAAGALNWAVAEMTKRYQQFATQGVRDLKGYNQKIESIPEEQRTEEMKKMPQIVIIVDELADLMMVAPGEVEDAVCRLAQLARAAGIHLILATQRPSVNVITGLIKANMPSRIAFKASSGVDSRTILDMNGAEKLLGKGDMLFYPQNYQKPARLQGAFVKDSEVEQVVEFLTQQNNPETYNAEMQVQLSQVTQAAQDLKNSGSDVDEYFADAGKFIIEKDKASIGMLQRMFKIGFNRAARIMDQLSDAGVVGPEEGTKPRKVLMSMEQFENYLEQGQ</sequence>
<feature type="transmembrane region" description="Helical" evidence="18">
    <location>
        <begin position="101"/>
        <end position="125"/>
    </location>
</feature>
<evidence type="ECO:0000256" key="10">
    <source>
        <dbReference type="ARBA" id="ARBA00023125"/>
    </source>
</evidence>
<dbReference type="Proteomes" id="UP001299235">
    <property type="component" value="Unassembled WGS sequence"/>
</dbReference>
<keyword evidence="3" id="KW-1003">Cell membrane</keyword>
<dbReference type="Pfam" id="PF13491">
    <property type="entry name" value="FtsK_4TM"/>
    <property type="match status" value="1"/>
</dbReference>
<dbReference type="Gene3D" id="3.30.980.40">
    <property type="match status" value="1"/>
</dbReference>
<feature type="domain" description="FtsK" evidence="19">
    <location>
        <begin position="546"/>
        <end position="743"/>
    </location>
</feature>
<dbReference type="InterPro" id="IPR025199">
    <property type="entry name" value="FtsK_4TM"/>
</dbReference>
<dbReference type="Gene3D" id="3.40.50.300">
    <property type="entry name" value="P-loop containing nucleotide triphosphate hydrolases"/>
    <property type="match status" value="1"/>
</dbReference>
<keyword evidence="9 18" id="KW-1133">Transmembrane helix</keyword>
<evidence type="ECO:0000256" key="8">
    <source>
        <dbReference type="ARBA" id="ARBA00022840"/>
    </source>
</evidence>
<feature type="region of interest" description="Disordered" evidence="17">
    <location>
        <begin position="1"/>
        <end position="57"/>
    </location>
</feature>
<dbReference type="CDD" id="cd01127">
    <property type="entry name" value="TrwB_TraG_TraD_VirD4"/>
    <property type="match status" value="1"/>
</dbReference>
<dbReference type="InterPro" id="IPR041027">
    <property type="entry name" value="FtsK_alpha"/>
</dbReference>
<evidence type="ECO:0000313" key="20">
    <source>
        <dbReference type="EMBL" id="MCC2148853.1"/>
    </source>
</evidence>
<comment type="caution">
    <text evidence="20">The sequence shown here is derived from an EMBL/GenBank/DDBJ whole genome shotgun (WGS) entry which is preliminary data.</text>
</comment>
<accession>A0ABS8EUI0</accession>
<feature type="binding site" evidence="15">
    <location>
        <begin position="563"/>
        <end position="570"/>
    </location>
    <ligand>
        <name>ATP</name>
        <dbReference type="ChEBI" id="CHEBI:30616"/>
    </ligand>
</feature>
<reference evidence="20 21" key="1">
    <citation type="submission" date="2021-10" db="EMBL/GenBank/DDBJ databases">
        <title>Anaerobic single-cell dispensing facilitates the cultivation of human gut bacteria.</title>
        <authorList>
            <person name="Afrizal A."/>
        </authorList>
    </citation>
    <scope>NUCLEOTIDE SEQUENCE [LARGE SCALE GENOMIC DNA]</scope>
    <source>
        <strain evidence="20 21">CLA-AA-H246</strain>
    </source>
</reference>
<dbReference type="SMART" id="SM00843">
    <property type="entry name" value="Ftsk_gamma"/>
    <property type="match status" value="1"/>
</dbReference>
<dbReference type="SUPFAM" id="SSF46785">
    <property type="entry name" value="Winged helix' DNA-binding domain"/>
    <property type="match status" value="1"/>
</dbReference>
<feature type="compositionally biased region" description="Polar residues" evidence="17">
    <location>
        <begin position="8"/>
        <end position="17"/>
    </location>
</feature>
<evidence type="ECO:0000256" key="1">
    <source>
        <dbReference type="ARBA" id="ARBA00004651"/>
    </source>
</evidence>
<evidence type="ECO:0000256" key="17">
    <source>
        <dbReference type="SAM" id="MobiDB-lite"/>
    </source>
</evidence>
<dbReference type="InterPro" id="IPR018541">
    <property type="entry name" value="Ftsk_gamma"/>
</dbReference>
<keyword evidence="6 15" id="KW-0547">Nucleotide-binding</keyword>
<feature type="compositionally biased region" description="Basic and acidic residues" evidence="17">
    <location>
        <begin position="47"/>
        <end position="57"/>
    </location>
</feature>
<comment type="function">
    <text evidence="13">Essential cell division protein that coordinates cell division and chromosome segregation. The N-terminus is involved in assembly of the cell-division machinery. The C-terminus functions as a DNA motor that moves dsDNA in an ATP-dependent manner towards the dif recombination site, which is located within the replication terminus region. Required for activation of the Xer recombinase, allowing activation of chromosome unlinking by recombination.</text>
</comment>
<comment type="subcellular location">
    <subcellularLocation>
        <location evidence="1">Cell membrane</location>
        <topology evidence="1">Multi-pass membrane protein</topology>
    </subcellularLocation>
</comment>
<dbReference type="Pfam" id="PF17854">
    <property type="entry name" value="FtsK_alpha"/>
    <property type="match status" value="1"/>
</dbReference>
<evidence type="ECO:0000256" key="16">
    <source>
        <dbReference type="SAM" id="Coils"/>
    </source>
</evidence>
<name>A0ABS8EUI0_9FIRM</name>
<dbReference type="RefSeq" id="WP_248835148.1">
    <property type="nucleotide sequence ID" value="NZ_JAJEQE010000015.1"/>
</dbReference>
<evidence type="ECO:0000256" key="5">
    <source>
        <dbReference type="ARBA" id="ARBA00022692"/>
    </source>
</evidence>
<evidence type="ECO:0000256" key="13">
    <source>
        <dbReference type="ARBA" id="ARBA00024986"/>
    </source>
</evidence>
<dbReference type="InterPro" id="IPR036390">
    <property type="entry name" value="WH_DNA-bd_sf"/>
</dbReference>
<dbReference type="SMART" id="SM00382">
    <property type="entry name" value="AAA"/>
    <property type="match status" value="1"/>
</dbReference>
<keyword evidence="7" id="KW-0159">Chromosome partition</keyword>
<feature type="compositionally biased region" description="Basic and acidic residues" evidence="17">
    <location>
        <begin position="351"/>
        <end position="390"/>
    </location>
</feature>
<organism evidence="20 21">
    <name type="scientific">Hominisplanchenecus faecis</name>
    <dbReference type="NCBI Taxonomy" id="2885351"/>
    <lineage>
        <taxon>Bacteria</taxon>
        <taxon>Bacillati</taxon>
        <taxon>Bacillota</taxon>
        <taxon>Clostridia</taxon>
        <taxon>Lachnospirales</taxon>
        <taxon>Lachnospiraceae</taxon>
        <taxon>Hominisplanchenecus</taxon>
    </lineage>
</organism>
<keyword evidence="16" id="KW-0175">Coiled coil</keyword>
<evidence type="ECO:0000256" key="3">
    <source>
        <dbReference type="ARBA" id="ARBA00022475"/>
    </source>
</evidence>
<evidence type="ECO:0000256" key="15">
    <source>
        <dbReference type="PROSITE-ProRule" id="PRU00289"/>
    </source>
</evidence>
<dbReference type="PANTHER" id="PTHR22683">
    <property type="entry name" value="SPORULATION PROTEIN RELATED"/>
    <property type="match status" value="1"/>
</dbReference>
<feature type="transmembrane region" description="Helical" evidence="18">
    <location>
        <begin position="71"/>
        <end position="95"/>
    </location>
</feature>
<protein>
    <submittedName>
        <fullName evidence="20">DNA translocase FtsK</fullName>
    </submittedName>
</protein>
<evidence type="ECO:0000256" key="4">
    <source>
        <dbReference type="ARBA" id="ARBA00022618"/>
    </source>
</evidence>
<feature type="coiled-coil region" evidence="16">
    <location>
        <begin position="248"/>
        <end position="282"/>
    </location>
</feature>
<evidence type="ECO:0000256" key="2">
    <source>
        <dbReference type="ARBA" id="ARBA00006474"/>
    </source>
</evidence>
<evidence type="ECO:0000256" key="18">
    <source>
        <dbReference type="SAM" id="Phobius"/>
    </source>
</evidence>
<dbReference type="EMBL" id="JAJEQE010000015">
    <property type="protein sequence ID" value="MCC2148853.1"/>
    <property type="molecule type" value="Genomic_DNA"/>
</dbReference>
<feature type="region of interest" description="Disordered" evidence="17">
    <location>
        <begin position="345"/>
        <end position="395"/>
    </location>
</feature>
<comment type="similarity">
    <text evidence="2">Belongs to the FtsK/SpoIIIE/SftA family.</text>
</comment>
<keyword evidence="11 18" id="KW-0472">Membrane</keyword>
<dbReference type="PROSITE" id="PS50901">
    <property type="entry name" value="FTSK"/>
    <property type="match status" value="1"/>
</dbReference>
<evidence type="ECO:0000256" key="14">
    <source>
        <dbReference type="ARBA" id="ARBA00025923"/>
    </source>
</evidence>
<evidence type="ECO:0000256" key="11">
    <source>
        <dbReference type="ARBA" id="ARBA00023136"/>
    </source>
</evidence>
<proteinExistence type="inferred from homology"/>
<dbReference type="InterPro" id="IPR050206">
    <property type="entry name" value="FtsK/SpoIIIE/SftA"/>
</dbReference>
<dbReference type="InterPro" id="IPR003593">
    <property type="entry name" value="AAA+_ATPase"/>
</dbReference>
<feature type="transmembrane region" description="Helical" evidence="18">
    <location>
        <begin position="192"/>
        <end position="213"/>
    </location>
</feature>
<evidence type="ECO:0000256" key="6">
    <source>
        <dbReference type="ARBA" id="ARBA00022741"/>
    </source>
</evidence>
<keyword evidence="21" id="KW-1185">Reference proteome</keyword>
<keyword evidence="5 18" id="KW-0812">Transmembrane</keyword>
<dbReference type="Pfam" id="PF01580">
    <property type="entry name" value="FtsK_SpoIIIE"/>
    <property type="match status" value="1"/>
</dbReference>
<evidence type="ECO:0000256" key="9">
    <source>
        <dbReference type="ARBA" id="ARBA00022989"/>
    </source>
</evidence>
<dbReference type="InterPro" id="IPR002543">
    <property type="entry name" value="FtsK_dom"/>
</dbReference>
<dbReference type="PANTHER" id="PTHR22683:SF41">
    <property type="entry name" value="DNA TRANSLOCASE FTSK"/>
    <property type="match status" value="1"/>
</dbReference>
<evidence type="ECO:0000313" key="21">
    <source>
        <dbReference type="Proteomes" id="UP001299235"/>
    </source>
</evidence>
<evidence type="ECO:0000259" key="19">
    <source>
        <dbReference type="PROSITE" id="PS50901"/>
    </source>
</evidence>
<dbReference type="InterPro" id="IPR027417">
    <property type="entry name" value="P-loop_NTPase"/>
</dbReference>
<evidence type="ECO:0000256" key="12">
    <source>
        <dbReference type="ARBA" id="ARBA00023306"/>
    </source>
</evidence>
<keyword evidence="4" id="KW-0132">Cell division</keyword>
<dbReference type="Pfam" id="PF09397">
    <property type="entry name" value="FtsK_gamma"/>
    <property type="match status" value="1"/>
</dbReference>
<keyword evidence="8 15" id="KW-0067">ATP-binding</keyword>
<dbReference type="Gene3D" id="1.10.10.10">
    <property type="entry name" value="Winged helix-like DNA-binding domain superfamily/Winged helix DNA-binding domain"/>
    <property type="match status" value="1"/>
</dbReference>
<evidence type="ECO:0000256" key="7">
    <source>
        <dbReference type="ARBA" id="ARBA00022829"/>
    </source>
</evidence>
<keyword evidence="10" id="KW-0238">DNA-binding</keyword>